<evidence type="ECO:0000313" key="18">
    <source>
        <dbReference type="Proteomes" id="UP000541249"/>
    </source>
</evidence>
<dbReference type="PROSITE" id="PS50023">
    <property type="entry name" value="LIM_DOMAIN_2"/>
    <property type="match status" value="2"/>
</dbReference>
<dbReference type="GO" id="GO:0000977">
    <property type="term" value="F:RNA polymerase II transcription regulatory region sequence-specific DNA binding"/>
    <property type="evidence" value="ECO:0007669"/>
    <property type="project" value="TreeGrafter"/>
</dbReference>
<dbReference type="InterPro" id="IPR049618">
    <property type="entry name" value="Lhx1/5_LIM1"/>
</dbReference>
<evidence type="ECO:0000256" key="11">
    <source>
        <dbReference type="PROSITE-ProRule" id="PRU00108"/>
    </source>
</evidence>
<name>A0A7L4D4I4_9AVES</name>
<dbReference type="Gene3D" id="1.10.10.60">
    <property type="entry name" value="Homeodomain-like"/>
    <property type="match status" value="1"/>
</dbReference>
<dbReference type="InterPro" id="IPR009057">
    <property type="entry name" value="Homeodomain-like_sf"/>
</dbReference>
<dbReference type="InterPro" id="IPR049619">
    <property type="entry name" value="Lhx1/5_LIM2"/>
</dbReference>
<evidence type="ECO:0000256" key="3">
    <source>
        <dbReference type="ARBA" id="ARBA00022737"/>
    </source>
</evidence>
<feature type="compositionally biased region" description="Low complexity" evidence="14">
    <location>
        <begin position="137"/>
        <end position="148"/>
    </location>
</feature>
<dbReference type="AlphaFoldDB" id="A0A7L4D4I4"/>
<evidence type="ECO:0000256" key="6">
    <source>
        <dbReference type="ARBA" id="ARBA00023125"/>
    </source>
</evidence>
<dbReference type="SMART" id="SM00389">
    <property type="entry name" value="HOX"/>
    <property type="match status" value="1"/>
</dbReference>
<feature type="domain" description="LIM zinc-binding" evidence="15">
    <location>
        <begin position="62"/>
        <end position="124"/>
    </location>
</feature>
<dbReference type="FunFam" id="2.10.110.10:FF:000120">
    <property type="entry name" value="Insulin gene enhancer protein ISL-2"/>
    <property type="match status" value="1"/>
</dbReference>
<feature type="compositionally biased region" description="Polar residues" evidence="14">
    <location>
        <begin position="125"/>
        <end position="136"/>
    </location>
</feature>
<dbReference type="FunFam" id="2.10.110.10:FF:000046">
    <property type="entry name" value="LIM/homeobox protein Lhx1"/>
    <property type="match status" value="1"/>
</dbReference>
<keyword evidence="5 12" id="KW-0440">LIM domain</keyword>
<dbReference type="GO" id="GO:0030182">
    <property type="term" value="P:neuron differentiation"/>
    <property type="evidence" value="ECO:0007669"/>
    <property type="project" value="TreeGrafter"/>
</dbReference>
<dbReference type="PANTHER" id="PTHR24208:SF106">
    <property type="entry name" value="LIM_HOMEOBOX PROTEIN LHX1"/>
    <property type="match status" value="1"/>
</dbReference>
<dbReference type="CDD" id="cd09367">
    <property type="entry name" value="LIM1_Lhx1_Lhx5"/>
    <property type="match status" value="1"/>
</dbReference>
<evidence type="ECO:0000313" key="17">
    <source>
        <dbReference type="EMBL" id="NXW57209.1"/>
    </source>
</evidence>
<dbReference type="GO" id="GO:0000981">
    <property type="term" value="F:DNA-binding transcription factor activity, RNA polymerase II-specific"/>
    <property type="evidence" value="ECO:0007669"/>
    <property type="project" value="TreeGrafter"/>
</dbReference>
<comment type="subcellular location">
    <subcellularLocation>
        <location evidence="1 11 13">Nucleus</location>
    </subcellularLocation>
</comment>
<dbReference type="InterPro" id="IPR001356">
    <property type="entry name" value="HD"/>
</dbReference>
<reference evidence="17 18" key="1">
    <citation type="submission" date="2019-09" db="EMBL/GenBank/DDBJ databases">
        <title>Bird 10,000 Genomes (B10K) Project - Family phase.</title>
        <authorList>
            <person name="Zhang G."/>
        </authorList>
    </citation>
    <scope>NUCLEOTIDE SEQUENCE [LARGE SCALE GENOMIC DNA]</scope>
    <source>
        <strain evidence="17">B10K-DU-002-51</strain>
        <tissue evidence="17">Muscle</tissue>
    </source>
</reference>
<feature type="compositionally biased region" description="Basic and acidic residues" evidence="14">
    <location>
        <begin position="151"/>
        <end position="167"/>
    </location>
</feature>
<evidence type="ECO:0000256" key="13">
    <source>
        <dbReference type="RuleBase" id="RU000682"/>
    </source>
</evidence>
<dbReference type="PROSITE" id="PS50071">
    <property type="entry name" value="HOMEOBOX_2"/>
    <property type="match status" value="1"/>
</dbReference>
<dbReference type="Pfam" id="PF00412">
    <property type="entry name" value="LIM"/>
    <property type="match status" value="2"/>
</dbReference>
<keyword evidence="2 12" id="KW-0479">Metal-binding</keyword>
<accession>A0A7L4D4I4</accession>
<dbReference type="GO" id="GO:0005634">
    <property type="term" value="C:nucleus"/>
    <property type="evidence" value="ECO:0007669"/>
    <property type="project" value="UniProtKB-SubCell"/>
</dbReference>
<organism evidence="17 18">
    <name type="scientific">Eurystomus gularis</name>
    <dbReference type="NCBI Taxonomy" id="325343"/>
    <lineage>
        <taxon>Eukaryota</taxon>
        <taxon>Metazoa</taxon>
        <taxon>Chordata</taxon>
        <taxon>Craniata</taxon>
        <taxon>Vertebrata</taxon>
        <taxon>Euteleostomi</taxon>
        <taxon>Archelosauria</taxon>
        <taxon>Archosauria</taxon>
        <taxon>Dinosauria</taxon>
        <taxon>Saurischia</taxon>
        <taxon>Theropoda</taxon>
        <taxon>Coelurosauria</taxon>
        <taxon>Aves</taxon>
        <taxon>Neognathae</taxon>
        <taxon>Neoaves</taxon>
        <taxon>Telluraves</taxon>
        <taxon>Coraciimorphae</taxon>
        <taxon>Coraciiformes</taxon>
        <taxon>Coraciidae</taxon>
        <taxon>Eurystomus</taxon>
    </lineage>
</organism>
<sequence length="391" mass="42102">MVHCAGCKRPILDRFLLNVLDRAWHVKCVQCCECKCNLTEKCFSREGKLYCKNDFFRCFGTKCAGCAQGISPSDLVRRARSKVFHLNCFTCMMCNKQLSTGEELYIIDENKFVCKEDYLNNSNTAKENSLHSATTGSDPSLSPDSQDPSQDDAKDSESANVSDKETGSNENDDQNLGAKRRGPRTTIKAKQLETLKAAFAATPKPTRHIREQLAQETGLNMRVIQVPAHPPPPNNAPGAPARWGTVEGPAPGSPRPAGPAEAPPSFGTVVTGRSGRNYDFFPQGPPSSQAQTPVDLPFVPSSGPSGTPLGAMDHPLPGHHPSSEAQRFTDIMSHPPGDSPSPEPNLPGSLHSMSAEVFGPSPPFSSISVNGGANYGNHLSHPPEMNEAAVW</sequence>
<dbReference type="Gene3D" id="2.10.110.10">
    <property type="entry name" value="Cysteine Rich Protein"/>
    <property type="match status" value="2"/>
</dbReference>
<feature type="domain" description="LIM zinc-binding" evidence="15">
    <location>
        <begin position="2"/>
        <end position="61"/>
    </location>
</feature>
<dbReference type="EMBL" id="VZZY01007847">
    <property type="protein sequence ID" value="NXW57209.1"/>
    <property type="molecule type" value="Genomic_DNA"/>
</dbReference>
<keyword evidence="7 11" id="KW-0371">Homeobox</keyword>
<dbReference type="FunFam" id="1.10.10.60:FF:000075">
    <property type="entry name" value="LIM/homeobox protein Lhx1"/>
    <property type="match status" value="1"/>
</dbReference>
<evidence type="ECO:0000259" key="15">
    <source>
        <dbReference type="PROSITE" id="PS50023"/>
    </source>
</evidence>
<dbReference type="SUPFAM" id="SSF57716">
    <property type="entry name" value="Glucocorticoid receptor-like (DNA-binding domain)"/>
    <property type="match status" value="2"/>
</dbReference>
<feature type="DNA-binding region" description="Homeobox" evidence="11">
    <location>
        <begin position="180"/>
        <end position="227"/>
    </location>
</feature>
<feature type="domain" description="Homeobox" evidence="16">
    <location>
        <begin position="178"/>
        <end position="226"/>
    </location>
</feature>
<evidence type="ECO:0000259" key="16">
    <source>
        <dbReference type="PROSITE" id="PS50071"/>
    </source>
</evidence>
<dbReference type="PANTHER" id="PTHR24208">
    <property type="entry name" value="LIM/HOMEOBOX PROTEIN LHX"/>
    <property type="match status" value="1"/>
</dbReference>
<dbReference type="SUPFAM" id="SSF46689">
    <property type="entry name" value="Homeodomain-like"/>
    <property type="match status" value="1"/>
</dbReference>
<dbReference type="PROSITE" id="PS00478">
    <property type="entry name" value="LIM_DOMAIN_1"/>
    <property type="match status" value="2"/>
</dbReference>
<keyword evidence="3" id="KW-0677">Repeat</keyword>
<evidence type="ECO:0000256" key="7">
    <source>
        <dbReference type="ARBA" id="ARBA00023155"/>
    </source>
</evidence>
<feature type="non-terminal residue" evidence="17">
    <location>
        <position position="391"/>
    </location>
</feature>
<comment type="caution">
    <text evidence="17">The sequence shown here is derived from an EMBL/GenBank/DDBJ whole genome shotgun (WGS) entry which is preliminary data.</text>
</comment>
<dbReference type="GO" id="GO:0008270">
    <property type="term" value="F:zinc ion binding"/>
    <property type="evidence" value="ECO:0007669"/>
    <property type="project" value="InterPro"/>
</dbReference>
<feature type="region of interest" description="Disordered" evidence="14">
    <location>
        <begin position="125"/>
        <end position="190"/>
    </location>
</feature>
<evidence type="ECO:0000256" key="10">
    <source>
        <dbReference type="ARBA" id="ARBA00042641"/>
    </source>
</evidence>
<keyword evidence="4 12" id="KW-0862">Zinc</keyword>
<feature type="non-terminal residue" evidence="17">
    <location>
        <position position="1"/>
    </location>
</feature>
<dbReference type="InterPro" id="IPR050453">
    <property type="entry name" value="LIM_Homeobox_TF"/>
</dbReference>
<evidence type="ECO:0000256" key="14">
    <source>
        <dbReference type="SAM" id="MobiDB-lite"/>
    </source>
</evidence>
<evidence type="ECO:0000256" key="5">
    <source>
        <dbReference type="ARBA" id="ARBA00023038"/>
    </source>
</evidence>
<dbReference type="InterPro" id="IPR001781">
    <property type="entry name" value="Znf_LIM"/>
</dbReference>
<evidence type="ECO:0000256" key="8">
    <source>
        <dbReference type="ARBA" id="ARBA00023242"/>
    </source>
</evidence>
<protein>
    <recommendedName>
        <fullName evidence="9">LIM/homeobox protein Lhx1</fullName>
    </recommendedName>
    <alternativeName>
        <fullName evidence="10">Homeobox protein Lim-1</fullName>
    </alternativeName>
</protein>
<evidence type="ECO:0000256" key="9">
    <source>
        <dbReference type="ARBA" id="ARBA00040542"/>
    </source>
</evidence>
<proteinExistence type="predicted"/>
<evidence type="ECO:0000256" key="12">
    <source>
        <dbReference type="PROSITE-ProRule" id="PRU00125"/>
    </source>
</evidence>
<feature type="region of interest" description="Disordered" evidence="14">
    <location>
        <begin position="227"/>
        <end position="357"/>
    </location>
</feature>
<evidence type="ECO:0000256" key="2">
    <source>
        <dbReference type="ARBA" id="ARBA00022723"/>
    </source>
</evidence>
<evidence type="ECO:0000256" key="4">
    <source>
        <dbReference type="ARBA" id="ARBA00022833"/>
    </source>
</evidence>
<gene>
    <name evidence="17" type="primary">Lhx1</name>
    <name evidence="17" type="ORF">EURGUL_R08784</name>
</gene>
<dbReference type="Proteomes" id="UP000541249">
    <property type="component" value="Unassembled WGS sequence"/>
</dbReference>
<evidence type="ECO:0000256" key="1">
    <source>
        <dbReference type="ARBA" id="ARBA00004123"/>
    </source>
</evidence>
<dbReference type="CDD" id="cd00086">
    <property type="entry name" value="homeodomain"/>
    <property type="match status" value="1"/>
</dbReference>
<dbReference type="SMART" id="SM00132">
    <property type="entry name" value="LIM"/>
    <property type="match status" value="2"/>
</dbReference>
<keyword evidence="6 11" id="KW-0238">DNA-binding</keyword>
<dbReference type="OrthoDB" id="10068367at2759"/>
<keyword evidence="8 11" id="KW-0539">Nucleus</keyword>
<dbReference type="CDD" id="cd09375">
    <property type="entry name" value="LIM2_Lhx1_Lhx5"/>
    <property type="match status" value="1"/>
</dbReference>
<keyword evidence="18" id="KW-1185">Reference proteome</keyword>
<dbReference type="Pfam" id="PF00046">
    <property type="entry name" value="Homeodomain"/>
    <property type="match status" value="1"/>
</dbReference>